<dbReference type="EMBL" id="CAXLJM020000013">
    <property type="protein sequence ID" value="CAL8078106.1"/>
    <property type="molecule type" value="Genomic_DNA"/>
</dbReference>
<feature type="compositionally biased region" description="Polar residues" evidence="1">
    <location>
        <begin position="69"/>
        <end position="82"/>
    </location>
</feature>
<dbReference type="Pfam" id="PF04146">
    <property type="entry name" value="YTH"/>
    <property type="match status" value="1"/>
</dbReference>
<feature type="compositionally biased region" description="Low complexity" evidence="1">
    <location>
        <begin position="192"/>
        <end position="209"/>
    </location>
</feature>
<evidence type="ECO:0000313" key="3">
    <source>
        <dbReference type="EMBL" id="CAL8078106.1"/>
    </source>
</evidence>
<reference evidence="3 4" key="1">
    <citation type="submission" date="2024-08" db="EMBL/GenBank/DDBJ databases">
        <authorList>
            <person name="Cucini C."/>
            <person name="Frati F."/>
        </authorList>
    </citation>
    <scope>NUCLEOTIDE SEQUENCE [LARGE SCALE GENOMIC DNA]</scope>
</reference>
<evidence type="ECO:0000256" key="1">
    <source>
        <dbReference type="SAM" id="MobiDB-lite"/>
    </source>
</evidence>
<feature type="region of interest" description="Disordered" evidence="1">
    <location>
        <begin position="485"/>
        <end position="607"/>
    </location>
</feature>
<feature type="compositionally biased region" description="Polar residues" evidence="1">
    <location>
        <begin position="104"/>
        <end position="113"/>
    </location>
</feature>
<feature type="compositionally biased region" description="Basic and acidic residues" evidence="1">
    <location>
        <begin position="58"/>
        <end position="68"/>
    </location>
</feature>
<proteinExistence type="predicted"/>
<dbReference type="Proteomes" id="UP001642540">
    <property type="component" value="Unassembled WGS sequence"/>
</dbReference>
<gene>
    <name evidence="3" type="ORF">ODALV1_LOCUS4000</name>
</gene>
<dbReference type="PROSITE" id="PS50882">
    <property type="entry name" value="YTH"/>
    <property type="match status" value="1"/>
</dbReference>
<feature type="region of interest" description="Disordered" evidence="1">
    <location>
        <begin position="447"/>
        <end position="467"/>
    </location>
</feature>
<dbReference type="PANTHER" id="PTHR12357">
    <property type="entry name" value="YTH YT521-B HOMOLOGY DOMAIN-CONTAINING"/>
    <property type="match status" value="1"/>
</dbReference>
<feature type="domain" description="YTH" evidence="2">
    <location>
        <begin position="243"/>
        <end position="380"/>
    </location>
</feature>
<comment type="caution">
    <text evidence="3">The sequence shown here is derived from an EMBL/GenBank/DDBJ whole genome shotgun (WGS) entry which is preliminary data.</text>
</comment>
<dbReference type="Gene3D" id="3.10.590.10">
    <property type="entry name" value="ph1033 like domains"/>
    <property type="match status" value="1"/>
</dbReference>
<feature type="compositionally biased region" description="Basic and acidic residues" evidence="1">
    <location>
        <begin position="114"/>
        <end position="141"/>
    </location>
</feature>
<dbReference type="InterPro" id="IPR007275">
    <property type="entry name" value="YTH_domain"/>
</dbReference>
<protein>
    <recommendedName>
        <fullName evidence="2">YTH domain-containing protein</fullName>
    </recommendedName>
</protein>
<dbReference type="CDD" id="cd21134">
    <property type="entry name" value="YTH"/>
    <property type="match status" value="1"/>
</dbReference>
<evidence type="ECO:0000313" key="4">
    <source>
        <dbReference type="Proteomes" id="UP001642540"/>
    </source>
</evidence>
<feature type="compositionally biased region" description="Basic and acidic residues" evidence="1">
    <location>
        <begin position="214"/>
        <end position="229"/>
    </location>
</feature>
<feature type="compositionally biased region" description="Basic and acidic residues" evidence="1">
    <location>
        <begin position="152"/>
        <end position="178"/>
    </location>
</feature>
<organism evidence="3 4">
    <name type="scientific">Orchesella dallaii</name>
    <dbReference type="NCBI Taxonomy" id="48710"/>
    <lineage>
        <taxon>Eukaryota</taxon>
        <taxon>Metazoa</taxon>
        <taxon>Ecdysozoa</taxon>
        <taxon>Arthropoda</taxon>
        <taxon>Hexapoda</taxon>
        <taxon>Collembola</taxon>
        <taxon>Entomobryomorpha</taxon>
        <taxon>Entomobryoidea</taxon>
        <taxon>Orchesellidae</taxon>
        <taxon>Orchesellinae</taxon>
        <taxon>Orchesella</taxon>
    </lineage>
</organism>
<feature type="compositionally biased region" description="Basic and acidic residues" evidence="1">
    <location>
        <begin position="577"/>
        <end position="601"/>
    </location>
</feature>
<feature type="compositionally biased region" description="Basic and acidic residues" evidence="1">
    <location>
        <begin position="88"/>
        <end position="100"/>
    </location>
</feature>
<feature type="compositionally biased region" description="Polar residues" evidence="1">
    <location>
        <begin position="502"/>
        <end position="513"/>
    </location>
</feature>
<feature type="region of interest" description="Disordered" evidence="1">
    <location>
        <begin position="22"/>
        <end position="229"/>
    </location>
</feature>
<sequence>MNNLENKDSEVDILDEILEENLEDLGVTDEGVTKQTNNRRRSQRQANSKLNNSTTSETENKASAHKDTSATGKTPTKNVDSQKMNRRKNSEKTEETDSKAVESISDSEPMDTSSGDRKPDLSDGENSRSHSNKESDSKGQKGSEGSHNNSKQQHDSGNKSRSKDAPRANEDDHYDTRSEVSSSDDENHSQISNPSLSSGSFKSGSEKGSPAIPEKNDGTEKSSDPKQMKRDYANRLNFILRDARFFLMKSNNGDNVDLSKSKGVWSTPPGNESKLNQAFKESRNVILIFSVKESGKYSGFARLASESQRGGQQVNWVLPAGLSQRALGGVFSIDWISRNDLSFTKTQHLFNPWNEGKPVKIGRDGQEIEPHVASELCRLFPMDTKSDWGIILKRSKDAVKRVGHSKIVAPLGSSGAMVTGARGRGVGGMKDRRDARARFPQMYRNARPFDYGRGTRRRYPTEDEYAHRGKRPRVSYDYYKTSMYGDRSAEMPTQQRYRERTSSTLRKGSSQSYLDYPTRDYHHRPPPMAPLPYPPPPPFDSLPPPPRYYDGPPLPDFPSTARGSLSEVRASSPYEKSVSDFLRRNSDRRDRERDRDRDTRDRKYHRR</sequence>
<dbReference type="PANTHER" id="PTHR12357:SF3">
    <property type="entry name" value="YTH DOMAIN-CONTAINING PROTEIN 1"/>
    <property type="match status" value="1"/>
</dbReference>
<keyword evidence="4" id="KW-1185">Reference proteome</keyword>
<evidence type="ECO:0000259" key="2">
    <source>
        <dbReference type="PROSITE" id="PS50882"/>
    </source>
</evidence>
<accession>A0ABP1PUP2</accession>
<name>A0ABP1PUP2_9HEXA</name>
<dbReference type="InterPro" id="IPR045168">
    <property type="entry name" value="YTH_prot"/>
</dbReference>
<feature type="compositionally biased region" description="Pro residues" evidence="1">
    <location>
        <begin position="526"/>
        <end position="556"/>
    </location>
</feature>